<dbReference type="PANTHER" id="PTHR46067">
    <property type="entry name" value="ACYL-COA N-ACYLTRANSFERASES (NAT) SUPERFAMILY PROTEIN"/>
    <property type="match status" value="1"/>
</dbReference>
<evidence type="ECO:0000313" key="3">
    <source>
        <dbReference type="Proteomes" id="UP000554482"/>
    </source>
</evidence>
<dbReference type="Pfam" id="PF13302">
    <property type="entry name" value="Acetyltransf_3"/>
    <property type="match status" value="1"/>
</dbReference>
<keyword evidence="3" id="KW-1185">Reference proteome</keyword>
<gene>
    <name evidence="2" type="ORF">FRX31_005752</name>
</gene>
<feature type="domain" description="N-acetyltransferase" evidence="1">
    <location>
        <begin position="3"/>
        <end position="91"/>
    </location>
</feature>
<dbReference type="SUPFAM" id="SSF55729">
    <property type="entry name" value="Acyl-CoA N-acyltransferases (Nat)"/>
    <property type="match status" value="1"/>
</dbReference>
<organism evidence="2 3">
    <name type="scientific">Thalictrum thalictroides</name>
    <name type="common">Rue-anemone</name>
    <name type="synonym">Anemone thalictroides</name>
    <dbReference type="NCBI Taxonomy" id="46969"/>
    <lineage>
        <taxon>Eukaryota</taxon>
        <taxon>Viridiplantae</taxon>
        <taxon>Streptophyta</taxon>
        <taxon>Embryophyta</taxon>
        <taxon>Tracheophyta</taxon>
        <taxon>Spermatophyta</taxon>
        <taxon>Magnoliopsida</taxon>
        <taxon>Ranunculales</taxon>
        <taxon>Ranunculaceae</taxon>
        <taxon>Thalictroideae</taxon>
        <taxon>Thalictrum</taxon>
    </lineage>
</organism>
<evidence type="ECO:0000259" key="1">
    <source>
        <dbReference type="Pfam" id="PF13302"/>
    </source>
</evidence>
<comment type="caution">
    <text evidence="2">The sequence shown here is derived from an EMBL/GenBank/DDBJ whole genome shotgun (WGS) entry which is preliminary data.</text>
</comment>
<dbReference type="InterPro" id="IPR000182">
    <property type="entry name" value="GNAT_dom"/>
</dbReference>
<name>A0A7J6X8G4_THATH</name>
<reference evidence="2 3" key="1">
    <citation type="submission" date="2020-06" db="EMBL/GenBank/DDBJ databases">
        <title>Transcriptomic and genomic resources for Thalictrum thalictroides and T. hernandezii: Facilitating candidate gene discovery in an emerging model plant lineage.</title>
        <authorList>
            <person name="Arias T."/>
            <person name="Riano-Pachon D.M."/>
            <person name="Di Stilio V.S."/>
        </authorList>
    </citation>
    <scope>NUCLEOTIDE SEQUENCE [LARGE SCALE GENOMIC DNA]</scope>
    <source>
        <strain evidence="3">cv. WT478/WT964</strain>
        <tissue evidence="2">Leaves</tissue>
    </source>
</reference>
<protein>
    <submittedName>
        <fullName evidence="2">Acetyltransferase (GNAT) domain protein</fullName>
    </submittedName>
</protein>
<dbReference type="Proteomes" id="UP000554482">
    <property type="component" value="Unassembled WGS sequence"/>
</dbReference>
<dbReference type="AlphaFoldDB" id="A0A7J6X8G4"/>
<dbReference type="EMBL" id="JABWDY010005148">
    <property type="protein sequence ID" value="KAF5204662.1"/>
    <property type="molecule type" value="Genomic_DNA"/>
</dbReference>
<dbReference type="InterPro" id="IPR016181">
    <property type="entry name" value="Acyl_CoA_acyltransferase"/>
</dbReference>
<sequence>MIDDRVSQYCKWETYTSREAAVNYVKDIAIPHPWFKAICLESRPIGAIYVTPFTGGDRCRGELSYALGSKYWGQGIATKAVKMVVNCIFNEWPDLPKK</sequence>
<accession>A0A7J6X8G4</accession>
<evidence type="ECO:0000313" key="2">
    <source>
        <dbReference type="EMBL" id="KAF5204662.1"/>
    </source>
</evidence>
<dbReference type="OrthoDB" id="630895at2759"/>
<dbReference type="GO" id="GO:0016747">
    <property type="term" value="F:acyltransferase activity, transferring groups other than amino-acyl groups"/>
    <property type="evidence" value="ECO:0007669"/>
    <property type="project" value="InterPro"/>
</dbReference>
<dbReference type="Gene3D" id="3.40.630.30">
    <property type="match status" value="1"/>
</dbReference>
<keyword evidence="2" id="KW-0808">Transferase</keyword>
<proteinExistence type="predicted"/>
<dbReference type="PANTHER" id="PTHR46067:SF27">
    <property type="entry name" value="ACYL-COA N-ACYLTRANSFERASES (NAT) SUPERFAMILY PROTEIN"/>
    <property type="match status" value="1"/>
</dbReference>